<reference evidence="1" key="1">
    <citation type="journal article" date="2014" name="Front. Microbiol.">
        <title>High frequency of phylogenetically diverse reductive dehalogenase-homologous genes in deep subseafloor sedimentary metagenomes.</title>
        <authorList>
            <person name="Kawai M."/>
            <person name="Futagami T."/>
            <person name="Toyoda A."/>
            <person name="Takaki Y."/>
            <person name="Nishi S."/>
            <person name="Hori S."/>
            <person name="Arai W."/>
            <person name="Tsubouchi T."/>
            <person name="Morono Y."/>
            <person name="Uchiyama I."/>
            <person name="Ito T."/>
            <person name="Fujiyama A."/>
            <person name="Inagaki F."/>
            <person name="Takami H."/>
        </authorList>
    </citation>
    <scope>NUCLEOTIDE SEQUENCE</scope>
    <source>
        <strain evidence="1">Expedition CK06-06</strain>
    </source>
</reference>
<accession>X1RWU9</accession>
<dbReference type="Gene3D" id="3.30.342.10">
    <property type="entry name" value="DNA Polymerase, chain B, domain 1"/>
    <property type="match status" value="1"/>
</dbReference>
<evidence type="ECO:0000313" key="1">
    <source>
        <dbReference type="EMBL" id="GAI85153.1"/>
    </source>
</evidence>
<protein>
    <submittedName>
        <fullName evidence="1">Uncharacterized protein</fullName>
    </submittedName>
</protein>
<feature type="non-terminal residue" evidence="1">
    <location>
        <position position="73"/>
    </location>
</feature>
<sequence length="73" mass="8708">MIQMFAIDAEGKSYSIKVTGFQPFFYVRVADSWGVTKKKNFLKHIQMLLRQQELGRKYDDFKKGRRTFINPKM</sequence>
<dbReference type="EMBL" id="BARW01009853">
    <property type="protein sequence ID" value="GAI85153.1"/>
    <property type="molecule type" value="Genomic_DNA"/>
</dbReference>
<comment type="caution">
    <text evidence="1">The sequence shown here is derived from an EMBL/GenBank/DDBJ whole genome shotgun (WGS) entry which is preliminary data.</text>
</comment>
<proteinExistence type="predicted"/>
<gene>
    <name evidence="1" type="ORF">S12H4_19656</name>
</gene>
<organism evidence="1">
    <name type="scientific">marine sediment metagenome</name>
    <dbReference type="NCBI Taxonomy" id="412755"/>
    <lineage>
        <taxon>unclassified sequences</taxon>
        <taxon>metagenomes</taxon>
        <taxon>ecological metagenomes</taxon>
    </lineage>
</organism>
<name>X1RWU9_9ZZZZ</name>
<dbReference type="AlphaFoldDB" id="X1RWU9"/>